<keyword evidence="1" id="KW-0812">Transmembrane</keyword>
<evidence type="ECO:0000313" key="2">
    <source>
        <dbReference type="EMBL" id="MBK0379603.1"/>
    </source>
</evidence>
<name>A0A934PV70_9SPHI</name>
<sequence>MNWGKGLITGMIIFMLFISAMGVRMFMVPGDDYDHQYYEKGLTFNRDYDREKQVMTDQATPVIEQVGQTLALTFKTPLTGSIRFERPSDQRQDRSFPLAPDAKNKVVLPIAKLATGKWQLTINWQHGGKNYLYHQEITIQ</sequence>
<dbReference type="Pfam" id="PF05751">
    <property type="entry name" value="FixH"/>
    <property type="match status" value="1"/>
</dbReference>
<gene>
    <name evidence="2" type="ORF">I5M19_09810</name>
</gene>
<dbReference type="EMBL" id="JAEHFW010000002">
    <property type="protein sequence ID" value="MBK0379603.1"/>
    <property type="molecule type" value="Genomic_DNA"/>
</dbReference>
<evidence type="ECO:0000256" key="1">
    <source>
        <dbReference type="SAM" id="Phobius"/>
    </source>
</evidence>
<keyword evidence="3" id="KW-1185">Reference proteome</keyword>
<organism evidence="2 3">
    <name type="scientific">Mucilaginibacter segetis</name>
    <dbReference type="NCBI Taxonomy" id="2793071"/>
    <lineage>
        <taxon>Bacteria</taxon>
        <taxon>Pseudomonadati</taxon>
        <taxon>Bacteroidota</taxon>
        <taxon>Sphingobacteriia</taxon>
        <taxon>Sphingobacteriales</taxon>
        <taxon>Sphingobacteriaceae</taxon>
        <taxon>Mucilaginibacter</taxon>
    </lineage>
</organism>
<dbReference type="InterPro" id="IPR008620">
    <property type="entry name" value="FixH"/>
</dbReference>
<dbReference type="AlphaFoldDB" id="A0A934PV70"/>
<dbReference type="RefSeq" id="WP_200066159.1">
    <property type="nucleotide sequence ID" value="NZ_JAEHFW010000002.1"/>
</dbReference>
<protein>
    <submittedName>
        <fullName evidence="2">FixH family protein</fullName>
    </submittedName>
</protein>
<keyword evidence="1" id="KW-1133">Transmembrane helix</keyword>
<keyword evidence="1" id="KW-0472">Membrane</keyword>
<proteinExistence type="predicted"/>
<accession>A0A934PV70</accession>
<comment type="caution">
    <text evidence="2">The sequence shown here is derived from an EMBL/GenBank/DDBJ whole genome shotgun (WGS) entry which is preliminary data.</text>
</comment>
<evidence type="ECO:0000313" key="3">
    <source>
        <dbReference type="Proteomes" id="UP000613193"/>
    </source>
</evidence>
<feature type="transmembrane region" description="Helical" evidence="1">
    <location>
        <begin position="6"/>
        <end position="27"/>
    </location>
</feature>
<dbReference type="Proteomes" id="UP000613193">
    <property type="component" value="Unassembled WGS sequence"/>
</dbReference>
<reference evidence="2" key="1">
    <citation type="submission" date="2020-12" db="EMBL/GenBank/DDBJ databases">
        <title>Bacterial novel species Mucilaginibacter sp. SD-g isolated from soil.</title>
        <authorList>
            <person name="Jung H.-Y."/>
        </authorList>
    </citation>
    <scope>NUCLEOTIDE SEQUENCE</scope>
    <source>
        <strain evidence="2">SD-g</strain>
    </source>
</reference>